<evidence type="ECO:0000256" key="3">
    <source>
        <dbReference type="ARBA" id="ARBA00022989"/>
    </source>
</evidence>
<dbReference type="PROSITE" id="PS51775">
    <property type="entry name" value="GTD_BINDING"/>
    <property type="match status" value="1"/>
</dbReference>
<dbReference type="OrthoDB" id="1060521at2759"/>
<keyword evidence="3 6" id="KW-1133">Transmembrane helix</keyword>
<evidence type="ECO:0000256" key="4">
    <source>
        <dbReference type="ARBA" id="ARBA00023136"/>
    </source>
</evidence>
<sequence>MDPASPTTPSASAGVCCGCSCCSAPFSPNFRRSVKRKAEQPSCDAAAPAGFARVEVEHEVAALRETMGSQQAAIQDLSAELEEERSAAASAASEAMSMILRLQREKAEIQMEARQFRRYAEEKIAHDGREIAELEDLLFKRDQAVQALYCEIRAYKHRLLSLGVDDGGFPGSPSFSNSAGDYREDFDLRAGADYPSLRCDADRFDDEAADLEKHTPRTREHLRNLEQRIYELERTPTSPKGAVRDPPPENLSCSIPQMCPDPAIFDEKGIHLDDKIDRVYTVEEVHWPKEDESDYPKSKGENGLKEEFDGGRGDDVDIKKLYIRLQALEADRESMRQAIISMRTEKAQLVLLREIAQQMSKDMRPEKRIVEKKPSVVRSFSFVALIKWVISFLFWRKKTSRSRYSFGLSNSNVGLMQILDTSPQLTHWRYLTRAAKRGSP</sequence>
<feature type="domain" description="GTD-binding" evidence="7">
    <location>
        <begin position="58"/>
        <end position="156"/>
    </location>
</feature>
<dbReference type="Pfam" id="PF04576">
    <property type="entry name" value="Zein-binding"/>
    <property type="match status" value="1"/>
</dbReference>
<evidence type="ECO:0000259" key="7">
    <source>
        <dbReference type="PROSITE" id="PS51775"/>
    </source>
</evidence>
<evidence type="ECO:0000256" key="5">
    <source>
        <dbReference type="SAM" id="Coils"/>
    </source>
</evidence>
<feature type="coiled-coil region" evidence="5">
    <location>
        <begin position="60"/>
        <end position="122"/>
    </location>
</feature>
<dbReference type="STRING" id="1088818.A0A2I0A5T6"/>
<proteinExistence type="predicted"/>
<evidence type="ECO:0000256" key="2">
    <source>
        <dbReference type="ARBA" id="ARBA00022692"/>
    </source>
</evidence>
<reference evidence="8 9" key="1">
    <citation type="journal article" date="2017" name="Nature">
        <title>The Apostasia genome and the evolution of orchids.</title>
        <authorList>
            <person name="Zhang G.Q."/>
            <person name="Liu K.W."/>
            <person name="Li Z."/>
            <person name="Lohaus R."/>
            <person name="Hsiao Y.Y."/>
            <person name="Niu S.C."/>
            <person name="Wang J.Y."/>
            <person name="Lin Y.C."/>
            <person name="Xu Q."/>
            <person name="Chen L.J."/>
            <person name="Yoshida K."/>
            <person name="Fujiwara S."/>
            <person name="Wang Z.W."/>
            <person name="Zhang Y.Q."/>
            <person name="Mitsuda N."/>
            <person name="Wang M."/>
            <person name="Liu G.H."/>
            <person name="Pecoraro L."/>
            <person name="Huang H.X."/>
            <person name="Xiao X.J."/>
            <person name="Lin M."/>
            <person name="Wu X.Y."/>
            <person name="Wu W.L."/>
            <person name="Chen Y.Y."/>
            <person name="Chang S.B."/>
            <person name="Sakamoto S."/>
            <person name="Ohme-Takagi M."/>
            <person name="Yagi M."/>
            <person name="Zeng S.J."/>
            <person name="Shen C.Y."/>
            <person name="Yeh C.M."/>
            <person name="Luo Y.B."/>
            <person name="Tsai W.C."/>
            <person name="Van de Peer Y."/>
            <person name="Liu Z.J."/>
        </authorList>
    </citation>
    <scope>NUCLEOTIDE SEQUENCE [LARGE SCALE GENOMIC DNA]</scope>
    <source>
        <strain evidence="9">cv. Shenzhen</strain>
        <tissue evidence="8">Stem</tissue>
    </source>
</reference>
<dbReference type="PANTHER" id="PTHR31422:SF0">
    <property type="entry name" value="MYOSIN-BINDING PROTEIN 7"/>
    <property type="match status" value="1"/>
</dbReference>
<keyword evidence="5" id="KW-0175">Coiled coil</keyword>
<dbReference type="EMBL" id="KZ452015">
    <property type="protein sequence ID" value="PKA50904.1"/>
    <property type="molecule type" value="Genomic_DNA"/>
</dbReference>
<dbReference type="GO" id="GO:0080115">
    <property type="term" value="F:myosin XI tail binding"/>
    <property type="evidence" value="ECO:0007669"/>
    <property type="project" value="UniProtKB-ARBA"/>
</dbReference>
<evidence type="ECO:0000313" key="9">
    <source>
        <dbReference type="Proteomes" id="UP000236161"/>
    </source>
</evidence>
<dbReference type="Proteomes" id="UP000236161">
    <property type="component" value="Unassembled WGS sequence"/>
</dbReference>
<name>A0A2I0A5T6_9ASPA</name>
<keyword evidence="2 6" id="KW-0812">Transmembrane</keyword>
<feature type="coiled-coil region" evidence="5">
    <location>
        <begin position="318"/>
        <end position="345"/>
    </location>
</feature>
<keyword evidence="4 6" id="KW-0472">Membrane</keyword>
<gene>
    <name evidence="8" type="ORF">AXF42_Ash007559</name>
</gene>
<dbReference type="AlphaFoldDB" id="A0A2I0A5T6"/>
<accession>A0A2I0A5T6</accession>
<dbReference type="PANTHER" id="PTHR31422">
    <property type="entry name" value="BNAANNG28530D PROTEIN"/>
    <property type="match status" value="1"/>
</dbReference>
<dbReference type="GO" id="GO:0016020">
    <property type="term" value="C:membrane"/>
    <property type="evidence" value="ECO:0007669"/>
    <property type="project" value="UniProtKB-SubCell"/>
</dbReference>
<keyword evidence="9" id="KW-1185">Reference proteome</keyword>
<feature type="transmembrane region" description="Helical" evidence="6">
    <location>
        <begin position="376"/>
        <end position="395"/>
    </location>
</feature>
<comment type="subcellular location">
    <subcellularLocation>
        <location evidence="1">Membrane</location>
    </subcellularLocation>
</comment>
<evidence type="ECO:0000256" key="1">
    <source>
        <dbReference type="ARBA" id="ARBA00004370"/>
    </source>
</evidence>
<organism evidence="8 9">
    <name type="scientific">Apostasia shenzhenica</name>
    <dbReference type="NCBI Taxonomy" id="1088818"/>
    <lineage>
        <taxon>Eukaryota</taxon>
        <taxon>Viridiplantae</taxon>
        <taxon>Streptophyta</taxon>
        <taxon>Embryophyta</taxon>
        <taxon>Tracheophyta</taxon>
        <taxon>Spermatophyta</taxon>
        <taxon>Magnoliopsida</taxon>
        <taxon>Liliopsida</taxon>
        <taxon>Asparagales</taxon>
        <taxon>Orchidaceae</taxon>
        <taxon>Apostasioideae</taxon>
        <taxon>Apostasia</taxon>
    </lineage>
</organism>
<evidence type="ECO:0000313" key="8">
    <source>
        <dbReference type="EMBL" id="PKA50904.1"/>
    </source>
</evidence>
<evidence type="ECO:0000256" key="6">
    <source>
        <dbReference type="SAM" id="Phobius"/>
    </source>
</evidence>
<protein>
    <recommendedName>
        <fullName evidence="7">GTD-binding domain-containing protein</fullName>
    </recommendedName>
</protein>
<dbReference type="InterPro" id="IPR007656">
    <property type="entry name" value="GTD-bd"/>
</dbReference>